<sequence>MRYKLIILGTFLISMMGWSQLRESGYQPIFNVGYSQGTHSMVQLGMEYDVITTEEKWLFIGGGVMATPYYKEWHWLPYVDVTKGNGLGFYGLKVTTKHIQPQVGVSLLNFIDIGIGYAFPFNEDKVPVIKGFNVGLKVRISGNDKVYPRLKIGF</sequence>
<keyword evidence="2" id="KW-1185">Reference proteome</keyword>
<evidence type="ECO:0000313" key="2">
    <source>
        <dbReference type="Proteomes" id="UP000076630"/>
    </source>
</evidence>
<dbReference type="OrthoDB" id="830908at2"/>
<accession>A0A163ZZH0</accession>
<gene>
    <name evidence="1" type="ORF">AV926_06400</name>
</gene>
<evidence type="ECO:0000313" key="1">
    <source>
        <dbReference type="EMBL" id="KZE82733.1"/>
    </source>
</evidence>
<protein>
    <recommendedName>
        <fullName evidence="3">Outer membrane protein beta-barrel domain-containing protein</fullName>
    </recommendedName>
</protein>
<name>A0A163ZZH0_9FLAO</name>
<dbReference type="Proteomes" id="UP000076630">
    <property type="component" value="Unassembled WGS sequence"/>
</dbReference>
<reference evidence="1 2" key="1">
    <citation type="submission" date="2016-01" db="EMBL/GenBank/DDBJ databases">
        <title>Whole genome sequencing of Myroides marinus L41.</title>
        <authorList>
            <person name="Hong K.W."/>
        </authorList>
    </citation>
    <scope>NUCLEOTIDE SEQUENCE [LARGE SCALE GENOMIC DNA]</scope>
    <source>
        <strain evidence="1 2">L41</strain>
    </source>
</reference>
<organism evidence="1 2">
    <name type="scientific">Myroides marinus</name>
    <dbReference type="NCBI Taxonomy" id="703342"/>
    <lineage>
        <taxon>Bacteria</taxon>
        <taxon>Pseudomonadati</taxon>
        <taxon>Bacteroidota</taxon>
        <taxon>Flavobacteriia</taxon>
        <taxon>Flavobacteriales</taxon>
        <taxon>Flavobacteriaceae</taxon>
        <taxon>Myroides</taxon>
    </lineage>
</organism>
<evidence type="ECO:0008006" key="3">
    <source>
        <dbReference type="Google" id="ProtNLM"/>
    </source>
</evidence>
<comment type="caution">
    <text evidence="1">The sequence shown here is derived from an EMBL/GenBank/DDBJ whole genome shotgun (WGS) entry which is preliminary data.</text>
</comment>
<proteinExistence type="predicted"/>
<dbReference type="RefSeq" id="WP_038988080.1">
    <property type="nucleotide sequence ID" value="NZ_JACAJN010000042.1"/>
</dbReference>
<dbReference type="EMBL" id="LQNU01000043">
    <property type="protein sequence ID" value="KZE82733.1"/>
    <property type="molecule type" value="Genomic_DNA"/>
</dbReference>
<dbReference type="AlphaFoldDB" id="A0A163ZZH0"/>